<dbReference type="AlphaFoldDB" id="A0A365H3U2"/>
<keyword evidence="4" id="KW-1185">Reference proteome</keyword>
<evidence type="ECO:0000259" key="2">
    <source>
        <dbReference type="Pfam" id="PF13304"/>
    </source>
</evidence>
<evidence type="ECO:0000313" key="4">
    <source>
        <dbReference type="Proteomes" id="UP000251891"/>
    </source>
</evidence>
<reference evidence="3 4" key="1">
    <citation type="submission" date="2018-06" db="EMBL/GenBank/DDBJ databases">
        <title>Actinomadura craniellae sp. nov. isolated from marine sponge Craniella sp.</title>
        <authorList>
            <person name="Li L."/>
            <person name="Xu Q.H."/>
            <person name="Lin H.W."/>
            <person name="Lu Y.H."/>
        </authorList>
    </citation>
    <scope>NUCLEOTIDE SEQUENCE [LARGE SCALE GENOMIC DNA]</scope>
    <source>
        <strain evidence="3 4">LHW63021</strain>
    </source>
</reference>
<dbReference type="InterPro" id="IPR027417">
    <property type="entry name" value="P-loop_NTPase"/>
</dbReference>
<dbReference type="InterPro" id="IPR003959">
    <property type="entry name" value="ATPase_AAA_core"/>
</dbReference>
<dbReference type="PANTHER" id="PTHR43581">
    <property type="entry name" value="ATP/GTP PHOSPHATASE"/>
    <property type="match status" value="1"/>
</dbReference>
<dbReference type="Gene3D" id="3.40.50.300">
    <property type="entry name" value="P-loop containing nucleotide triphosphate hydrolases"/>
    <property type="match status" value="1"/>
</dbReference>
<dbReference type="EMBL" id="QLYX01000008">
    <property type="protein sequence ID" value="RAY13686.1"/>
    <property type="molecule type" value="Genomic_DNA"/>
</dbReference>
<gene>
    <name evidence="3" type="ORF">DPM19_18650</name>
</gene>
<feature type="domain" description="ATPase AAA-type core" evidence="2">
    <location>
        <begin position="25"/>
        <end position="339"/>
    </location>
</feature>
<dbReference type="Pfam" id="PF12476">
    <property type="entry name" value="DUF3696"/>
    <property type="match status" value="1"/>
</dbReference>
<dbReference type="PANTHER" id="PTHR43581:SF2">
    <property type="entry name" value="EXCINUCLEASE ATPASE SUBUNIT"/>
    <property type="match status" value="1"/>
</dbReference>
<dbReference type="GO" id="GO:0016887">
    <property type="term" value="F:ATP hydrolysis activity"/>
    <property type="evidence" value="ECO:0007669"/>
    <property type="project" value="InterPro"/>
</dbReference>
<proteinExistence type="predicted"/>
<dbReference type="Pfam" id="PF13304">
    <property type="entry name" value="AAA_21"/>
    <property type="match status" value="1"/>
</dbReference>
<comment type="caution">
    <text evidence="3">The sequence shown here is derived from an EMBL/GenBank/DDBJ whole genome shotgun (WGS) entry which is preliminary data.</text>
</comment>
<dbReference type="InterPro" id="IPR051396">
    <property type="entry name" value="Bact_Antivir_Def_Nuclease"/>
</dbReference>
<dbReference type="Proteomes" id="UP000251891">
    <property type="component" value="Unassembled WGS sequence"/>
</dbReference>
<dbReference type="PIRSF" id="PIRSF034888">
    <property type="entry name" value="P-loop_UCP034888"/>
    <property type="match status" value="1"/>
</dbReference>
<accession>A0A365H3U2</accession>
<evidence type="ECO:0000313" key="3">
    <source>
        <dbReference type="EMBL" id="RAY13686.1"/>
    </source>
</evidence>
<protein>
    <submittedName>
        <fullName evidence="3">DUF3696 domain-containing protein</fullName>
    </submittedName>
</protein>
<organism evidence="3 4">
    <name type="scientific">Actinomadura craniellae</name>
    <dbReference type="NCBI Taxonomy" id="2231787"/>
    <lineage>
        <taxon>Bacteria</taxon>
        <taxon>Bacillati</taxon>
        <taxon>Actinomycetota</taxon>
        <taxon>Actinomycetes</taxon>
        <taxon>Streptosporangiales</taxon>
        <taxon>Thermomonosporaceae</taxon>
        <taxon>Actinomadura</taxon>
    </lineage>
</organism>
<evidence type="ECO:0000259" key="1">
    <source>
        <dbReference type="Pfam" id="PF12476"/>
    </source>
</evidence>
<sequence>MALVRLALTNYRCFAERQELELRPITVVLGKNNSGKSALVRAPLVISTGIHGDSPVPLDLLQLGDDTPDFVDLVHKRLEHGSIGIELEFQGSLRLSATVQNIAEWQTQVVSKWEFGVPEDRASLEWLDADDSDDDTEKRTYQINSADHRPDEEKRVRFHGLVPRNIRHAPSLIAEFDEIRHLGPFRTRLTRLGRLSARAPQQDEFGSRTAEILIHDHVRRGGQLIDKVNEYLGDHLPGWELEVVPRYDAYSVGLKSTVTRGLWVPATDSGTGVAQVLPILVQRAQDELVPPKNHILEIIEEPELHMHPSAQAALADLYIAAIRNRRVRFLIETHSETFLLRLRRRVAERRLRASDLAFYFVDGDGASSTVRRIDVDEFGNVGYWPKGIFAENFEEVRALAVAQESRLETDAR</sequence>
<dbReference type="InterPro" id="IPR022532">
    <property type="entry name" value="DUF3696"/>
</dbReference>
<name>A0A365H3U2_9ACTN</name>
<dbReference type="RefSeq" id="WP_111869225.1">
    <property type="nucleotide sequence ID" value="NZ_QLYX01000008.1"/>
</dbReference>
<feature type="domain" description="DUF3696" evidence="1">
    <location>
        <begin position="353"/>
        <end position="399"/>
    </location>
</feature>
<dbReference type="GO" id="GO:0005524">
    <property type="term" value="F:ATP binding"/>
    <property type="evidence" value="ECO:0007669"/>
    <property type="project" value="InterPro"/>
</dbReference>
<dbReference type="InterPro" id="IPR014592">
    <property type="entry name" value="P-loop_UCP034888"/>
</dbReference>
<dbReference type="OrthoDB" id="3237462at2"/>
<dbReference type="SUPFAM" id="SSF52540">
    <property type="entry name" value="P-loop containing nucleoside triphosphate hydrolases"/>
    <property type="match status" value="1"/>
</dbReference>